<gene>
    <name evidence="1" type="ORF">M6B38_233335</name>
</gene>
<sequence>MDRSLEAPMSQLMLPRT</sequence>
<evidence type="ECO:0000313" key="2">
    <source>
        <dbReference type="Proteomes" id="UP001140949"/>
    </source>
</evidence>
<reference evidence="1" key="1">
    <citation type="journal article" date="2023" name="GigaByte">
        <title>Genome assembly of the bearded iris, Iris pallida Lam.</title>
        <authorList>
            <person name="Bruccoleri R.E."/>
            <person name="Oakeley E.J."/>
            <person name="Faust A.M.E."/>
            <person name="Altorfer M."/>
            <person name="Dessus-Babus S."/>
            <person name="Burckhardt D."/>
            <person name="Oertli M."/>
            <person name="Naumann U."/>
            <person name="Petersen F."/>
            <person name="Wong J."/>
        </authorList>
    </citation>
    <scope>NUCLEOTIDE SEQUENCE</scope>
    <source>
        <strain evidence="1">GSM-AAB239-AS_SAM_17_03QT</strain>
    </source>
</reference>
<keyword evidence="2" id="KW-1185">Reference proteome</keyword>
<dbReference type="EMBL" id="JANAVB010042618">
    <property type="protein sequence ID" value="KAJ6793979.1"/>
    <property type="molecule type" value="Genomic_DNA"/>
</dbReference>
<comment type="caution">
    <text evidence="1">The sequence shown here is derived from an EMBL/GenBank/DDBJ whole genome shotgun (WGS) entry which is preliminary data.</text>
</comment>
<proteinExistence type="predicted"/>
<dbReference type="AlphaFoldDB" id="A0AAX6DQL2"/>
<reference evidence="1" key="2">
    <citation type="submission" date="2023-04" db="EMBL/GenBank/DDBJ databases">
        <authorList>
            <person name="Bruccoleri R.E."/>
            <person name="Oakeley E.J."/>
            <person name="Faust A.-M."/>
            <person name="Dessus-Babus S."/>
            <person name="Altorfer M."/>
            <person name="Burckhardt D."/>
            <person name="Oertli M."/>
            <person name="Naumann U."/>
            <person name="Petersen F."/>
            <person name="Wong J."/>
        </authorList>
    </citation>
    <scope>NUCLEOTIDE SEQUENCE</scope>
    <source>
        <strain evidence="1">GSM-AAB239-AS_SAM_17_03QT</strain>
        <tissue evidence="1">Leaf</tissue>
    </source>
</reference>
<accession>A0AAX6DQL2</accession>
<protein>
    <submittedName>
        <fullName evidence="1">Uncharacterized protein</fullName>
    </submittedName>
</protein>
<evidence type="ECO:0000313" key="1">
    <source>
        <dbReference type="EMBL" id="KAJ6793979.1"/>
    </source>
</evidence>
<dbReference type="Proteomes" id="UP001140949">
    <property type="component" value="Unassembled WGS sequence"/>
</dbReference>
<organism evidence="1 2">
    <name type="scientific">Iris pallida</name>
    <name type="common">Sweet iris</name>
    <dbReference type="NCBI Taxonomy" id="29817"/>
    <lineage>
        <taxon>Eukaryota</taxon>
        <taxon>Viridiplantae</taxon>
        <taxon>Streptophyta</taxon>
        <taxon>Embryophyta</taxon>
        <taxon>Tracheophyta</taxon>
        <taxon>Spermatophyta</taxon>
        <taxon>Magnoliopsida</taxon>
        <taxon>Liliopsida</taxon>
        <taxon>Asparagales</taxon>
        <taxon>Iridaceae</taxon>
        <taxon>Iridoideae</taxon>
        <taxon>Irideae</taxon>
        <taxon>Iris</taxon>
    </lineage>
</organism>
<name>A0AAX6DQL2_IRIPA</name>